<organism evidence="3 4">
    <name type="scientific">Macrophomina phaseolina</name>
    <dbReference type="NCBI Taxonomy" id="35725"/>
    <lineage>
        <taxon>Eukaryota</taxon>
        <taxon>Fungi</taxon>
        <taxon>Dikarya</taxon>
        <taxon>Ascomycota</taxon>
        <taxon>Pezizomycotina</taxon>
        <taxon>Dothideomycetes</taxon>
        <taxon>Dothideomycetes incertae sedis</taxon>
        <taxon>Botryosphaeriales</taxon>
        <taxon>Botryosphaeriaceae</taxon>
        <taxon>Macrophomina</taxon>
    </lineage>
</organism>
<dbReference type="PANTHER" id="PTHR39399">
    <property type="entry name" value="PROTEIN ZPS1"/>
    <property type="match status" value="1"/>
</dbReference>
<dbReference type="Proteomes" id="UP000774617">
    <property type="component" value="Unassembled WGS sequence"/>
</dbReference>
<reference evidence="3 4" key="1">
    <citation type="journal article" date="2021" name="Nat. Commun.">
        <title>Genetic determinants of endophytism in the Arabidopsis root mycobiome.</title>
        <authorList>
            <person name="Mesny F."/>
            <person name="Miyauchi S."/>
            <person name="Thiergart T."/>
            <person name="Pickel B."/>
            <person name="Atanasova L."/>
            <person name="Karlsson M."/>
            <person name="Huettel B."/>
            <person name="Barry K.W."/>
            <person name="Haridas S."/>
            <person name="Chen C."/>
            <person name="Bauer D."/>
            <person name="Andreopoulos W."/>
            <person name="Pangilinan J."/>
            <person name="LaButti K."/>
            <person name="Riley R."/>
            <person name="Lipzen A."/>
            <person name="Clum A."/>
            <person name="Drula E."/>
            <person name="Henrissat B."/>
            <person name="Kohler A."/>
            <person name="Grigoriev I.V."/>
            <person name="Martin F.M."/>
            <person name="Hacquard S."/>
        </authorList>
    </citation>
    <scope>NUCLEOTIDE SEQUENCE [LARGE SCALE GENOMIC DNA]</scope>
    <source>
        <strain evidence="3 4">MPI-SDFR-AT-0080</strain>
    </source>
</reference>
<keyword evidence="4" id="KW-1185">Reference proteome</keyword>
<feature type="non-terminal residue" evidence="3">
    <location>
        <position position="1"/>
    </location>
</feature>
<dbReference type="CDD" id="cd11307">
    <property type="entry name" value="M35_Asp_f2_like"/>
    <property type="match status" value="1"/>
</dbReference>
<protein>
    <submittedName>
        <fullName evidence="3">Peptidase family-domain-containing protein</fullName>
    </submittedName>
</protein>
<accession>A0ABQ8GIH2</accession>
<dbReference type="InterPro" id="IPR024079">
    <property type="entry name" value="MetalloPept_cat_dom_sf"/>
</dbReference>
<name>A0ABQ8GIH2_9PEZI</name>
<feature type="region of interest" description="Disordered" evidence="1">
    <location>
        <begin position="220"/>
        <end position="250"/>
    </location>
</feature>
<dbReference type="Gene3D" id="3.40.390.10">
    <property type="entry name" value="Collagenase (Catalytic Domain)"/>
    <property type="match status" value="1"/>
</dbReference>
<dbReference type="PANTHER" id="PTHR39399:SF1">
    <property type="entry name" value="PROTEIN ZPS1"/>
    <property type="match status" value="1"/>
</dbReference>
<feature type="non-terminal residue" evidence="3">
    <location>
        <position position="277"/>
    </location>
</feature>
<dbReference type="InterPro" id="IPR029482">
    <property type="entry name" value="HRXXH"/>
</dbReference>
<gene>
    <name evidence="3" type="ORF">B0J12DRAFT_547040</name>
</gene>
<dbReference type="EMBL" id="JAGTJR010000009">
    <property type="protein sequence ID" value="KAH7054407.1"/>
    <property type="molecule type" value="Genomic_DNA"/>
</dbReference>
<proteinExistence type="predicted"/>
<evidence type="ECO:0000313" key="4">
    <source>
        <dbReference type="Proteomes" id="UP000774617"/>
    </source>
</evidence>
<sequence length="277" mass="29573">TITGYNAGPTPYDWAAGATTDYPIHPSCNATERALLTKGLNEAVKLAQHAKEHILRFGNSSQFYTKYFGNAPTGEAIGWFEKLISGDRGGIWFRCDDIDGNCHQDGWGGHWRGENATDETVICPLSYTTRMPLEGMCGYGYTVAAGKLNFFFAADLIHRIYHLPKVGETVVEHYADSYAECLELAKTNPAEAVRNTHSLQYFALDVYAYDIALPGEGCTGKDVESSSSSEPAASSTPASSSAPAITAAPSASASASAQSAAEGSECHTHSDGVVHCI</sequence>
<evidence type="ECO:0000256" key="1">
    <source>
        <dbReference type="SAM" id="MobiDB-lite"/>
    </source>
</evidence>
<feature type="domain" description="Putative peptidase" evidence="2">
    <location>
        <begin position="8"/>
        <end position="221"/>
    </location>
</feature>
<dbReference type="Pfam" id="PF13933">
    <property type="entry name" value="HRXXH"/>
    <property type="match status" value="1"/>
</dbReference>
<evidence type="ECO:0000259" key="2">
    <source>
        <dbReference type="Pfam" id="PF13933"/>
    </source>
</evidence>
<evidence type="ECO:0000313" key="3">
    <source>
        <dbReference type="EMBL" id="KAH7054407.1"/>
    </source>
</evidence>
<feature type="compositionally biased region" description="Low complexity" evidence="1">
    <location>
        <begin position="225"/>
        <end position="250"/>
    </location>
</feature>
<dbReference type="InterPro" id="IPR039124">
    <property type="entry name" value="PRA1-like"/>
</dbReference>
<comment type="caution">
    <text evidence="3">The sequence shown here is derived from an EMBL/GenBank/DDBJ whole genome shotgun (WGS) entry which is preliminary data.</text>
</comment>
<dbReference type="SUPFAM" id="SSF55486">
    <property type="entry name" value="Metalloproteases ('zincins'), catalytic domain"/>
    <property type="match status" value="1"/>
</dbReference>